<dbReference type="GO" id="GO:0016747">
    <property type="term" value="F:acyltransferase activity, transferring groups other than amino-acyl groups"/>
    <property type="evidence" value="ECO:0007669"/>
    <property type="project" value="InterPro"/>
</dbReference>
<evidence type="ECO:0000259" key="1">
    <source>
        <dbReference type="Pfam" id="PF13302"/>
    </source>
</evidence>
<reference evidence="2" key="1">
    <citation type="submission" date="2023-03" db="EMBL/GenBank/DDBJ databases">
        <title>Massive genome expansion in bonnet fungi (Mycena s.s.) driven by repeated elements and novel gene families across ecological guilds.</title>
        <authorList>
            <consortium name="Lawrence Berkeley National Laboratory"/>
            <person name="Harder C.B."/>
            <person name="Miyauchi S."/>
            <person name="Viragh M."/>
            <person name="Kuo A."/>
            <person name="Thoen E."/>
            <person name="Andreopoulos B."/>
            <person name="Lu D."/>
            <person name="Skrede I."/>
            <person name="Drula E."/>
            <person name="Henrissat B."/>
            <person name="Morin E."/>
            <person name="Kohler A."/>
            <person name="Barry K."/>
            <person name="LaButti K."/>
            <person name="Morin E."/>
            <person name="Salamov A."/>
            <person name="Lipzen A."/>
            <person name="Mereny Z."/>
            <person name="Hegedus B."/>
            <person name="Baldrian P."/>
            <person name="Stursova M."/>
            <person name="Weitz H."/>
            <person name="Taylor A."/>
            <person name="Grigoriev I.V."/>
            <person name="Nagy L.G."/>
            <person name="Martin F."/>
            <person name="Kauserud H."/>
        </authorList>
    </citation>
    <scope>NUCLEOTIDE SEQUENCE</scope>
    <source>
        <strain evidence="2">CBHHK200</strain>
    </source>
</reference>
<sequence length="183" mass="20435">MILDGAITSRSGRIALVPPSETNDAATAALREHSETRRYLRYFPEHVSVDDAPDVRTFVGTTGIFHVETEYGSSCEVGILISPEYFRGGLATDALYTVLAYVFEERKLNRAEFNTGVDNLGMRRWLEKAGATLEGTQRQKWLDPGVGYTDVCKYSILHEEWIATVKGRLEARIDRSLQSSDGV</sequence>
<accession>A0AAD6S1W8</accession>
<evidence type="ECO:0000313" key="2">
    <source>
        <dbReference type="EMBL" id="KAJ7018370.1"/>
    </source>
</evidence>
<keyword evidence="3" id="KW-1185">Reference proteome</keyword>
<feature type="domain" description="N-acetyltransferase" evidence="1">
    <location>
        <begin position="20"/>
        <end position="131"/>
    </location>
</feature>
<protein>
    <submittedName>
        <fullName evidence="2">Acyl-CoA N-acyltransferase</fullName>
    </submittedName>
</protein>
<name>A0AAD6S1W8_9AGAR</name>
<dbReference type="Gene3D" id="3.40.630.30">
    <property type="match status" value="1"/>
</dbReference>
<organism evidence="2 3">
    <name type="scientific">Mycena alexandri</name>
    <dbReference type="NCBI Taxonomy" id="1745969"/>
    <lineage>
        <taxon>Eukaryota</taxon>
        <taxon>Fungi</taxon>
        <taxon>Dikarya</taxon>
        <taxon>Basidiomycota</taxon>
        <taxon>Agaricomycotina</taxon>
        <taxon>Agaricomycetes</taxon>
        <taxon>Agaricomycetidae</taxon>
        <taxon>Agaricales</taxon>
        <taxon>Marasmiineae</taxon>
        <taxon>Mycenaceae</taxon>
        <taxon>Mycena</taxon>
    </lineage>
</organism>
<evidence type="ECO:0000313" key="3">
    <source>
        <dbReference type="Proteomes" id="UP001218188"/>
    </source>
</evidence>
<comment type="caution">
    <text evidence="2">The sequence shown here is derived from an EMBL/GenBank/DDBJ whole genome shotgun (WGS) entry which is preliminary data.</text>
</comment>
<dbReference type="SUPFAM" id="SSF55729">
    <property type="entry name" value="Acyl-CoA N-acyltransferases (Nat)"/>
    <property type="match status" value="1"/>
</dbReference>
<dbReference type="PANTHER" id="PTHR43610">
    <property type="entry name" value="BLL6696 PROTEIN"/>
    <property type="match status" value="1"/>
</dbReference>
<dbReference type="InterPro" id="IPR000182">
    <property type="entry name" value="GNAT_dom"/>
</dbReference>
<gene>
    <name evidence="2" type="ORF">C8F04DRAFT_1151744</name>
</gene>
<dbReference type="EMBL" id="JARJCM010000343">
    <property type="protein sequence ID" value="KAJ7018370.1"/>
    <property type="molecule type" value="Genomic_DNA"/>
</dbReference>
<dbReference type="PANTHER" id="PTHR43610:SF1">
    <property type="entry name" value="N-ACETYLTRANSFERASE DOMAIN-CONTAINING PROTEIN"/>
    <property type="match status" value="1"/>
</dbReference>
<dbReference type="AlphaFoldDB" id="A0AAD6S1W8"/>
<dbReference type="InterPro" id="IPR016181">
    <property type="entry name" value="Acyl_CoA_acyltransferase"/>
</dbReference>
<dbReference type="Pfam" id="PF13302">
    <property type="entry name" value="Acetyltransf_3"/>
    <property type="match status" value="1"/>
</dbReference>
<proteinExistence type="predicted"/>
<dbReference type="Proteomes" id="UP001218188">
    <property type="component" value="Unassembled WGS sequence"/>
</dbReference>